<dbReference type="SMART" id="SM01262">
    <property type="entry name" value="LAMTOR"/>
    <property type="match status" value="1"/>
</dbReference>
<evidence type="ECO:0000256" key="6">
    <source>
        <dbReference type="SAM" id="MobiDB-lite"/>
    </source>
</evidence>
<sequence>MKGRGLPALMEAPPHHFPGTQSHLKLQERARAQLRDQETSFPTNDRHHRIKDESTGLLYDDHGLQYGSFGDQALSGENETVETQRENEAIQTVVAKISNNMVDVFEIAQAVGTNRGMAAGFAQTGPGPREARFQHLLSKLNTHESTLPNEGRIGVLADEDDLSSQPGKPASVNTQEGGDDALVGTFADAAAAAAAGAPSRTITSA</sequence>
<dbReference type="InterPro" id="IPR028209">
    <property type="entry name" value="LAMTOR1/MEH1"/>
</dbReference>
<keyword evidence="2" id="KW-0519">Myristate</keyword>
<dbReference type="GO" id="GO:0031902">
    <property type="term" value="C:late endosome membrane"/>
    <property type="evidence" value="ECO:0007669"/>
    <property type="project" value="InterPro"/>
</dbReference>
<evidence type="ECO:0000256" key="5">
    <source>
        <dbReference type="ARBA" id="ARBA00023288"/>
    </source>
</evidence>
<evidence type="ECO:0000256" key="3">
    <source>
        <dbReference type="ARBA" id="ARBA00023136"/>
    </source>
</evidence>
<evidence type="ECO:0000256" key="1">
    <source>
        <dbReference type="ARBA" id="ARBA00004308"/>
    </source>
</evidence>
<evidence type="ECO:0000256" key="2">
    <source>
        <dbReference type="ARBA" id="ARBA00022707"/>
    </source>
</evidence>
<dbReference type="Proteomes" id="UP001055219">
    <property type="component" value="Unassembled WGS sequence"/>
</dbReference>
<dbReference type="GO" id="GO:0032008">
    <property type="term" value="P:positive regulation of TOR signaling"/>
    <property type="evidence" value="ECO:0007669"/>
    <property type="project" value="InterPro"/>
</dbReference>
<evidence type="ECO:0000256" key="4">
    <source>
        <dbReference type="ARBA" id="ARBA00023139"/>
    </source>
</evidence>
<evidence type="ECO:0000313" key="7">
    <source>
        <dbReference type="EMBL" id="KAI6778543.1"/>
    </source>
</evidence>
<dbReference type="GO" id="GO:0001919">
    <property type="term" value="P:regulation of receptor recycling"/>
    <property type="evidence" value="ECO:0007669"/>
    <property type="project" value="InterPro"/>
</dbReference>
<keyword evidence="5" id="KW-0449">Lipoprotein</keyword>
<dbReference type="AlphaFoldDB" id="A0A9P9XVE8"/>
<feature type="region of interest" description="Disordered" evidence="6">
    <location>
        <begin position="159"/>
        <end position="179"/>
    </location>
</feature>
<dbReference type="RefSeq" id="XP_051359399.1">
    <property type="nucleotide sequence ID" value="XM_051509579.1"/>
</dbReference>
<comment type="subcellular location">
    <subcellularLocation>
        <location evidence="1">Endomembrane system</location>
    </subcellularLocation>
</comment>
<feature type="region of interest" description="Disordered" evidence="6">
    <location>
        <begin position="1"/>
        <end position="20"/>
    </location>
</feature>
<feature type="compositionally biased region" description="Polar residues" evidence="6">
    <location>
        <begin position="163"/>
        <end position="176"/>
    </location>
</feature>
<dbReference type="GO" id="GO:0071986">
    <property type="term" value="C:Ragulator complex"/>
    <property type="evidence" value="ECO:0007669"/>
    <property type="project" value="InterPro"/>
</dbReference>
<dbReference type="GO" id="GO:0071230">
    <property type="term" value="P:cellular response to amino acid stimulus"/>
    <property type="evidence" value="ECO:0007669"/>
    <property type="project" value="InterPro"/>
</dbReference>
<reference evidence="7" key="1">
    <citation type="journal article" date="2021" name="J Fungi (Basel)">
        <title>Genomic and Metabolomic Analyses of the Marine Fungus Emericellopsis cladophorae: Insights into Saltwater Adaptability Mechanisms and Its Biosynthetic Potential.</title>
        <authorList>
            <person name="Goncalves M.F.M."/>
            <person name="Hilario S."/>
            <person name="Van de Peer Y."/>
            <person name="Esteves A.C."/>
            <person name="Alves A."/>
        </authorList>
    </citation>
    <scope>NUCLEOTIDE SEQUENCE</scope>
    <source>
        <strain evidence="7">MUM 19.33</strain>
    </source>
</reference>
<keyword evidence="8" id="KW-1185">Reference proteome</keyword>
<gene>
    <name evidence="7" type="ORF">J7T54_003293</name>
</gene>
<protein>
    <submittedName>
        <fullName evidence="7">Uncharacterized protein</fullName>
    </submittedName>
</protein>
<evidence type="ECO:0000313" key="8">
    <source>
        <dbReference type="Proteomes" id="UP001055219"/>
    </source>
</evidence>
<dbReference type="EMBL" id="JAGIXG020000065">
    <property type="protein sequence ID" value="KAI6778543.1"/>
    <property type="molecule type" value="Genomic_DNA"/>
</dbReference>
<dbReference type="GeneID" id="75829795"/>
<accession>A0A9P9XVE8</accession>
<comment type="caution">
    <text evidence="7">The sequence shown here is derived from an EMBL/GenBank/DDBJ whole genome shotgun (WGS) entry which is preliminary data.</text>
</comment>
<keyword evidence="3" id="KW-0472">Membrane</keyword>
<dbReference type="OrthoDB" id="5299893at2759"/>
<proteinExistence type="predicted"/>
<reference evidence="7" key="2">
    <citation type="submission" date="2022-07" db="EMBL/GenBank/DDBJ databases">
        <authorList>
            <person name="Goncalves M.F.M."/>
            <person name="Hilario S."/>
            <person name="Van De Peer Y."/>
            <person name="Esteves A.C."/>
            <person name="Alves A."/>
        </authorList>
    </citation>
    <scope>NUCLEOTIDE SEQUENCE</scope>
    <source>
        <strain evidence="7">MUM 19.33</strain>
    </source>
</reference>
<name>A0A9P9XVE8_9HYPO</name>
<keyword evidence="4" id="KW-0564">Palmitate</keyword>
<dbReference type="GO" id="GO:0043410">
    <property type="term" value="P:positive regulation of MAPK cascade"/>
    <property type="evidence" value="ECO:0007669"/>
    <property type="project" value="InterPro"/>
</dbReference>
<dbReference type="GO" id="GO:0016197">
    <property type="term" value="P:endosomal transport"/>
    <property type="evidence" value="ECO:0007669"/>
    <property type="project" value="InterPro"/>
</dbReference>
<organism evidence="7 8">
    <name type="scientific">Emericellopsis cladophorae</name>
    <dbReference type="NCBI Taxonomy" id="2686198"/>
    <lineage>
        <taxon>Eukaryota</taxon>
        <taxon>Fungi</taxon>
        <taxon>Dikarya</taxon>
        <taxon>Ascomycota</taxon>
        <taxon>Pezizomycotina</taxon>
        <taxon>Sordariomycetes</taxon>
        <taxon>Hypocreomycetidae</taxon>
        <taxon>Hypocreales</taxon>
        <taxon>Bionectriaceae</taxon>
        <taxon>Emericellopsis</taxon>
    </lineage>
</organism>
<dbReference type="GO" id="GO:0045121">
    <property type="term" value="C:membrane raft"/>
    <property type="evidence" value="ECO:0007669"/>
    <property type="project" value="InterPro"/>
</dbReference>